<proteinExistence type="predicted"/>
<accession>A0A8H7ZXE0</accession>
<dbReference type="EMBL" id="JAEFCI010004128">
    <property type="protein sequence ID" value="KAG5461145.1"/>
    <property type="molecule type" value="Genomic_DNA"/>
</dbReference>
<reference evidence="1 2" key="1">
    <citation type="journal article" name="Sci. Rep.">
        <title>Genome-scale phylogenetic analyses confirm Olpidium as the closest living zoosporic fungus to the non-flagellated, terrestrial fungi.</title>
        <authorList>
            <person name="Chang Y."/>
            <person name="Rochon D."/>
            <person name="Sekimoto S."/>
            <person name="Wang Y."/>
            <person name="Chovatia M."/>
            <person name="Sandor L."/>
            <person name="Salamov A."/>
            <person name="Grigoriev I.V."/>
            <person name="Stajich J.E."/>
            <person name="Spatafora J.W."/>
        </authorList>
    </citation>
    <scope>NUCLEOTIDE SEQUENCE [LARGE SCALE GENOMIC DNA]</scope>
    <source>
        <strain evidence="1">S191</strain>
    </source>
</reference>
<name>A0A8H7ZXE0_9FUNG</name>
<dbReference type="AlphaFoldDB" id="A0A8H7ZXE0"/>
<dbReference type="Proteomes" id="UP000673691">
    <property type="component" value="Unassembled WGS sequence"/>
</dbReference>
<evidence type="ECO:0000313" key="2">
    <source>
        <dbReference type="Proteomes" id="UP000673691"/>
    </source>
</evidence>
<evidence type="ECO:0000313" key="1">
    <source>
        <dbReference type="EMBL" id="KAG5461145.1"/>
    </source>
</evidence>
<protein>
    <submittedName>
        <fullName evidence="1">Uncharacterized protein</fullName>
    </submittedName>
</protein>
<comment type="caution">
    <text evidence="1">The sequence shown here is derived from an EMBL/GenBank/DDBJ whole genome shotgun (WGS) entry which is preliminary data.</text>
</comment>
<gene>
    <name evidence="1" type="ORF">BJ554DRAFT_6708</name>
</gene>
<keyword evidence="2" id="KW-1185">Reference proteome</keyword>
<organism evidence="1 2">
    <name type="scientific">Olpidium bornovanus</name>
    <dbReference type="NCBI Taxonomy" id="278681"/>
    <lineage>
        <taxon>Eukaryota</taxon>
        <taxon>Fungi</taxon>
        <taxon>Fungi incertae sedis</taxon>
        <taxon>Olpidiomycota</taxon>
        <taxon>Olpidiomycotina</taxon>
        <taxon>Olpidiomycetes</taxon>
        <taxon>Olpidiales</taxon>
        <taxon>Olpidiaceae</taxon>
        <taxon>Olpidium</taxon>
    </lineage>
</organism>
<sequence>MFPAQADPSRAPAPAGADVVGRRRLKKLESEVSWGHRPPNRLRVWRGAHRYPASRPLSPPPSPADALTQRFRPPVQHKTLAVLSAELASLKPGSAIYRQKTGSNVLFLVQGADGKNGVVSEVEARQARLSEEIKAARGALRTAA</sequence>